<evidence type="ECO:0000313" key="3">
    <source>
        <dbReference type="Proteomes" id="UP001054252"/>
    </source>
</evidence>
<reference evidence="2 3" key="1">
    <citation type="journal article" date="2021" name="Commun. Biol.">
        <title>The genome of Shorea leprosula (Dipterocarpaceae) highlights the ecological relevance of drought in aseasonal tropical rainforests.</title>
        <authorList>
            <person name="Ng K.K.S."/>
            <person name="Kobayashi M.J."/>
            <person name="Fawcett J.A."/>
            <person name="Hatakeyama M."/>
            <person name="Paape T."/>
            <person name="Ng C.H."/>
            <person name="Ang C.C."/>
            <person name="Tnah L.H."/>
            <person name="Lee C.T."/>
            <person name="Nishiyama T."/>
            <person name="Sese J."/>
            <person name="O'Brien M.J."/>
            <person name="Copetti D."/>
            <person name="Mohd Noor M.I."/>
            <person name="Ong R.C."/>
            <person name="Putra M."/>
            <person name="Sireger I.Z."/>
            <person name="Indrioko S."/>
            <person name="Kosugi Y."/>
            <person name="Izuno A."/>
            <person name="Isagi Y."/>
            <person name="Lee S.L."/>
            <person name="Shimizu K.K."/>
        </authorList>
    </citation>
    <scope>NUCLEOTIDE SEQUENCE [LARGE SCALE GENOMIC DNA]</scope>
    <source>
        <strain evidence="2">214</strain>
    </source>
</reference>
<feature type="region of interest" description="Disordered" evidence="1">
    <location>
        <begin position="144"/>
        <end position="164"/>
    </location>
</feature>
<sequence length="193" mass="21324">MDTREQELQPLGICERLYNFFTRSLAAYALKTVTLGLPHDHAPASAPVSSGVEESSSNTNKPVHPVAPETWSAGSGLQGKVEPERAKSSSSDHIIDRKELLIQDTSPEKEEEEEEAQLPANAFQAKAPKKVVSINETLEEIKLSKKKRKRKKSAEKVASFEDETDKPKLLKSILKVGSINLNENSYMDHSPST</sequence>
<dbReference type="Proteomes" id="UP001054252">
    <property type="component" value="Unassembled WGS sequence"/>
</dbReference>
<accession>A0AAV5K6V8</accession>
<evidence type="ECO:0000256" key="1">
    <source>
        <dbReference type="SAM" id="MobiDB-lite"/>
    </source>
</evidence>
<feature type="compositionally biased region" description="Basic residues" evidence="1">
    <location>
        <begin position="144"/>
        <end position="153"/>
    </location>
</feature>
<organism evidence="2 3">
    <name type="scientific">Rubroshorea leprosula</name>
    <dbReference type="NCBI Taxonomy" id="152421"/>
    <lineage>
        <taxon>Eukaryota</taxon>
        <taxon>Viridiplantae</taxon>
        <taxon>Streptophyta</taxon>
        <taxon>Embryophyta</taxon>
        <taxon>Tracheophyta</taxon>
        <taxon>Spermatophyta</taxon>
        <taxon>Magnoliopsida</taxon>
        <taxon>eudicotyledons</taxon>
        <taxon>Gunneridae</taxon>
        <taxon>Pentapetalae</taxon>
        <taxon>rosids</taxon>
        <taxon>malvids</taxon>
        <taxon>Malvales</taxon>
        <taxon>Dipterocarpaceae</taxon>
        <taxon>Rubroshorea</taxon>
    </lineage>
</organism>
<feature type="region of interest" description="Disordered" evidence="1">
    <location>
        <begin position="40"/>
        <end position="118"/>
    </location>
</feature>
<evidence type="ECO:0000313" key="2">
    <source>
        <dbReference type="EMBL" id="GKV20596.1"/>
    </source>
</evidence>
<gene>
    <name evidence="2" type="ORF">SLEP1_g30695</name>
</gene>
<comment type="caution">
    <text evidence="2">The sequence shown here is derived from an EMBL/GenBank/DDBJ whole genome shotgun (WGS) entry which is preliminary data.</text>
</comment>
<dbReference type="AlphaFoldDB" id="A0AAV5K6V8"/>
<keyword evidence="3" id="KW-1185">Reference proteome</keyword>
<dbReference type="EMBL" id="BPVZ01000055">
    <property type="protein sequence ID" value="GKV20596.1"/>
    <property type="molecule type" value="Genomic_DNA"/>
</dbReference>
<proteinExistence type="predicted"/>
<protein>
    <submittedName>
        <fullName evidence="2">Uncharacterized protein</fullName>
    </submittedName>
</protein>
<feature type="compositionally biased region" description="Polar residues" evidence="1">
    <location>
        <begin position="52"/>
        <end position="61"/>
    </location>
</feature>
<name>A0AAV5K6V8_9ROSI</name>